<dbReference type="Gene3D" id="3.30.1380.20">
    <property type="entry name" value="Trafficking protein particle complex subunit 3"/>
    <property type="match status" value="1"/>
</dbReference>
<dbReference type="SUPFAM" id="SSF111126">
    <property type="entry name" value="Ligand-binding domain in the NO signalling and Golgi transport"/>
    <property type="match status" value="1"/>
</dbReference>
<dbReference type="Proteomes" id="UP001649381">
    <property type="component" value="Unassembled WGS sequence"/>
</dbReference>
<dbReference type="InterPro" id="IPR019642">
    <property type="entry name" value="DUF2507"/>
</dbReference>
<gene>
    <name evidence="1" type="ORF">L2716_10480</name>
</gene>
<dbReference type="RefSeq" id="WP_236334339.1">
    <property type="nucleotide sequence ID" value="NZ_JAKIJS010000001.1"/>
</dbReference>
<evidence type="ECO:0000313" key="1">
    <source>
        <dbReference type="EMBL" id="MCF6138149.1"/>
    </source>
</evidence>
<keyword evidence="2" id="KW-1185">Reference proteome</keyword>
<protein>
    <submittedName>
        <fullName evidence="1">YslB family protein</fullName>
    </submittedName>
</protein>
<organism evidence="1 2">
    <name type="scientific">Pseudalkalibacillus berkeleyi</name>
    <dbReference type="NCBI Taxonomy" id="1069813"/>
    <lineage>
        <taxon>Bacteria</taxon>
        <taxon>Bacillati</taxon>
        <taxon>Bacillota</taxon>
        <taxon>Bacilli</taxon>
        <taxon>Bacillales</taxon>
        <taxon>Fictibacillaceae</taxon>
        <taxon>Pseudalkalibacillus</taxon>
    </lineage>
</organism>
<comment type="caution">
    <text evidence="1">The sequence shown here is derived from an EMBL/GenBank/DDBJ whole genome shotgun (WGS) entry which is preliminary data.</text>
</comment>
<reference evidence="1 2" key="1">
    <citation type="submission" date="2022-01" db="EMBL/GenBank/DDBJ databases">
        <title>Alkalihalobacillus sp. EGI L200015, a novel bacterium isolated from a salt lake sediment.</title>
        <authorList>
            <person name="Gao L."/>
            <person name="Fang B.-Z."/>
            <person name="Li W.-J."/>
        </authorList>
    </citation>
    <scope>NUCLEOTIDE SEQUENCE [LARGE SCALE GENOMIC DNA]</scope>
    <source>
        <strain evidence="1 2">KCTC 12718</strain>
    </source>
</reference>
<accession>A0ABS9H2K0</accession>
<dbReference type="Pfam" id="PF10702">
    <property type="entry name" value="DUF2507"/>
    <property type="match status" value="1"/>
</dbReference>
<evidence type="ECO:0000313" key="2">
    <source>
        <dbReference type="Proteomes" id="UP001649381"/>
    </source>
</evidence>
<sequence length="158" mass="18645">MKKDKNILPQPSEKESYLFGYELLRDVLLPELLGKEDQSLLYWAGRTLARKYPMDTTEELIQFFAKANFGELTLKEETTKDMTFELTSERISDLLTKRKHDSFQLEAGFLAEQIQRKKEKITESLEEVKRGKLDKIIFKVQWDRKDEVKDTEENPVHS</sequence>
<proteinExistence type="predicted"/>
<dbReference type="InterPro" id="IPR024096">
    <property type="entry name" value="NO_sig/Golgi_transp_ligand-bd"/>
</dbReference>
<name>A0ABS9H2K0_9BACL</name>
<dbReference type="EMBL" id="JAKIJS010000001">
    <property type="protein sequence ID" value="MCF6138149.1"/>
    <property type="molecule type" value="Genomic_DNA"/>
</dbReference>